<sequence length="92" mass="10481">MADLIPERLIFRGSNPEECETFVSTVRRRALDQGKQRDNEWMAIFASSCFAGDAFYWYEELADSVQDDWSLLRPALLTRFGRAAPLSKTTSG</sequence>
<reference evidence="1 2" key="1">
    <citation type="submission" date="2014-04" db="EMBL/GenBank/DDBJ databases">
        <authorList>
            <consortium name="DOE Joint Genome Institute"/>
            <person name="Kuo A."/>
            <person name="Girlanda M."/>
            <person name="Perotto S."/>
            <person name="Kohler A."/>
            <person name="Nagy L.G."/>
            <person name="Floudas D."/>
            <person name="Copeland A."/>
            <person name="Barry K.W."/>
            <person name="Cichocki N."/>
            <person name="Veneault-Fourrey C."/>
            <person name="LaButti K."/>
            <person name="Lindquist E.A."/>
            <person name="Lipzen A."/>
            <person name="Lundell T."/>
            <person name="Morin E."/>
            <person name="Murat C."/>
            <person name="Sun H."/>
            <person name="Tunlid A."/>
            <person name="Henrissat B."/>
            <person name="Grigoriev I.V."/>
            <person name="Hibbett D.S."/>
            <person name="Martin F."/>
            <person name="Nordberg H.P."/>
            <person name="Cantor M.N."/>
            <person name="Hua S.X."/>
        </authorList>
    </citation>
    <scope>NUCLEOTIDE SEQUENCE [LARGE SCALE GENOMIC DNA]</scope>
    <source>
        <strain evidence="1 2">MUT 4182</strain>
    </source>
</reference>
<proteinExistence type="predicted"/>
<keyword evidence="2" id="KW-1185">Reference proteome</keyword>
<reference evidence="2" key="2">
    <citation type="submission" date="2015-01" db="EMBL/GenBank/DDBJ databases">
        <title>Evolutionary Origins and Diversification of the Mycorrhizal Mutualists.</title>
        <authorList>
            <consortium name="DOE Joint Genome Institute"/>
            <consortium name="Mycorrhizal Genomics Consortium"/>
            <person name="Kohler A."/>
            <person name="Kuo A."/>
            <person name="Nagy L.G."/>
            <person name="Floudas D."/>
            <person name="Copeland A."/>
            <person name="Barry K.W."/>
            <person name="Cichocki N."/>
            <person name="Veneault-Fourrey C."/>
            <person name="LaButti K."/>
            <person name="Lindquist E.A."/>
            <person name="Lipzen A."/>
            <person name="Lundell T."/>
            <person name="Morin E."/>
            <person name="Murat C."/>
            <person name="Riley R."/>
            <person name="Ohm R."/>
            <person name="Sun H."/>
            <person name="Tunlid A."/>
            <person name="Henrissat B."/>
            <person name="Grigoriev I.V."/>
            <person name="Hibbett D.S."/>
            <person name="Martin F."/>
        </authorList>
    </citation>
    <scope>NUCLEOTIDE SEQUENCE [LARGE SCALE GENOMIC DNA]</scope>
    <source>
        <strain evidence="2">MUT 4182</strain>
    </source>
</reference>
<evidence type="ECO:0000313" key="1">
    <source>
        <dbReference type="EMBL" id="KIO27523.1"/>
    </source>
</evidence>
<accession>A0A0C3L1D0</accession>
<dbReference type="EMBL" id="KN823007">
    <property type="protein sequence ID" value="KIO27523.1"/>
    <property type="molecule type" value="Genomic_DNA"/>
</dbReference>
<dbReference type="HOGENOM" id="CLU_160882_1_0_1"/>
<organism evidence="1 2">
    <name type="scientific">Tulasnella calospora MUT 4182</name>
    <dbReference type="NCBI Taxonomy" id="1051891"/>
    <lineage>
        <taxon>Eukaryota</taxon>
        <taxon>Fungi</taxon>
        <taxon>Dikarya</taxon>
        <taxon>Basidiomycota</taxon>
        <taxon>Agaricomycotina</taxon>
        <taxon>Agaricomycetes</taxon>
        <taxon>Cantharellales</taxon>
        <taxon>Tulasnellaceae</taxon>
        <taxon>Tulasnella</taxon>
    </lineage>
</organism>
<evidence type="ECO:0000313" key="2">
    <source>
        <dbReference type="Proteomes" id="UP000054248"/>
    </source>
</evidence>
<gene>
    <name evidence="1" type="ORF">M407DRAFT_190200</name>
</gene>
<name>A0A0C3L1D0_9AGAM</name>
<dbReference type="OrthoDB" id="3212751at2759"/>
<protein>
    <recommendedName>
        <fullName evidence="3">Retrotransposon gag domain-containing protein</fullName>
    </recommendedName>
</protein>
<dbReference type="AlphaFoldDB" id="A0A0C3L1D0"/>
<evidence type="ECO:0008006" key="3">
    <source>
        <dbReference type="Google" id="ProtNLM"/>
    </source>
</evidence>
<dbReference type="Proteomes" id="UP000054248">
    <property type="component" value="Unassembled WGS sequence"/>
</dbReference>